<feature type="region of interest" description="Disordered" evidence="1">
    <location>
        <begin position="22"/>
        <end position="51"/>
    </location>
</feature>
<evidence type="ECO:0000259" key="3">
    <source>
        <dbReference type="Pfam" id="PF06439"/>
    </source>
</evidence>
<evidence type="ECO:0000313" key="5">
    <source>
        <dbReference type="Proteomes" id="UP000318538"/>
    </source>
</evidence>
<feature type="domain" description="3-keto-alpha-glucoside-1,2-lyase/3-keto-2-hydroxy-glucal hydratase" evidence="3">
    <location>
        <begin position="103"/>
        <end position="223"/>
    </location>
</feature>
<feature type="chain" id="PRO_5021770751" description="3-keto-alpha-glucoside-1,2-lyase/3-keto-2-hydroxy-glucal hydratase domain-containing protein" evidence="2">
    <location>
        <begin position="23"/>
        <end position="245"/>
    </location>
</feature>
<reference evidence="4 5" key="1">
    <citation type="submission" date="2019-02" db="EMBL/GenBank/DDBJ databases">
        <title>Deep-cultivation of Planctomycetes and their phenomic and genomic characterization uncovers novel biology.</title>
        <authorList>
            <person name="Wiegand S."/>
            <person name="Jogler M."/>
            <person name="Boedeker C."/>
            <person name="Pinto D."/>
            <person name="Vollmers J."/>
            <person name="Rivas-Marin E."/>
            <person name="Kohn T."/>
            <person name="Peeters S.H."/>
            <person name="Heuer A."/>
            <person name="Rast P."/>
            <person name="Oberbeckmann S."/>
            <person name="Bunk B."/>
            <person name="Jeske O."/>
            <person name="Meyerdierks A."/>
            <person name="Storesund J.E."/>
            <person name="Kallscheuer N."/>
            <person name="Luecker S."/>
            <person name="Lage O.M."/>
            <person name="Pohl T."/>
            <person name="Merkel B.J."/>
            <person name="Hornburger P."/>
            <person name="Mueller R.-W."/>
            <person name="Bruemmer F."/>
            <person name="Labrenz M."/>
            <person name="Spormann A.M."/>
            <person name="Op den Camp H."/>
            <person name="Overmann J."/>
            <person name="Amann R."/>
            <person name="Jetten M.S.M."/>
            <person name="Mascher T."/>
            <person name="Medema M.H."/>
            <person name="Devos D.P."/>
            <person name="Kaster A.-K."/>
            <person name="Ovreas L."/>
            <person name="Rohde M."/>
            <person name="Galperin M.Y."/>
            <person name="Jogler C."/>
        </authorList>
    </citation>
    <scope>NUCLEOTIDE SEQUENCE [LARGE SCALE GENOMIC DNA]</scope>
    <source>
        <strain evidence="4 5">K22_7</strain>
    </source>
</reference>
<organism evidence="4 5">
    <name type="scientific">Rubripirellula lacrimiformis</name>
    <dbReference type="NCBI Taxonomy" id="1930273"/>
    <lineage>
        <taxon>Bacteria</taxon>
        <taxon>Pseudomonadati</taxon>
        <taxon>Planctomycetota</taxon>
        <taxon>Planctomycetia</taxon>
        <taxon>Pirellulales</taxon>
        <taxon>Pirellulaceae</taxon>
        <taxon>Rubripirellula</taxon>
    </lineage>
</organism>
<dbReference type="AlphaFoldDB" id="A0A517NEB7"/>
<dbReference type="InterPro" id="IPR010496">
    <property type="entry name" value="AL/BT2_dom"/>
</dbReference>
<gene>
    <name evidence="4" type="ORF">K227x_38750</name>
</gene>
<evidence type="ECO:0000256" key="1">
    <source>
        <dbReference type="SAM" id="MobiDB-lite"/>
    </source>
</evidence>
<dbReference type="Pfam" id="PF06439">
    <property type="entry name" value="3keto-disac_hyd"/>
    <property type="match status" value="1"/>
</dbReference>
<keyword evidence="2" id="KW-0732">Signal</keyword>
<evidence type="ECO:0000256" key="2">
    <source>
        <dbReference type="SAM" id="SignalP"/>
    </source>
</evidence>
<keyword evidence="5" id="KW-1185">Reference proteome</keyword>
<sequence precursor="true">MNRFICCVLFFALLATTGVLNADQPPVSDPKTTTEPKTKPGNSSATPSTEWRELKGSWKAAQFGGDGPIEIKGNSIKMGVGDPLTGVHWTGDAAKDSFEIELEARRTDGFDFFCGLTFPVGDSHVTYVLGGWGGGVVGISNIDGMDASENEQTYYQTFDMNRWYKVRVRVDPHQIQCWIDDKISVEQPRLNHTFDLRFGMELCEPIGLAAYQCDAEYRKIRVRTLSKAELAEAKKAADLRASEDE</sequence>
<accession>A0A517NEB7</accession>
<name>A0A517NEB7_9BACT</name>
<feature type="signal peptide" evidence="2">
    <location>
        <begin position="1"/>
        <end position="22"/>
    </location>
</feature>
<proteinExistence type="predicted"/>
<dbReference type="KEGG" id="rlc:K227x_38750"/>
<protein>
    <recommendedName>
        <fullName evidence="3">3-keto-alpha-glucoside-1,2-lyase/3-keto-2-hydroxy-glucal hydratase domain-containing protein</fullName>
    </recommendedName>
</protein>
<evidence type="ECO:0000313" key="4">
    <source>
        <dbReference type="EMBL" id="QDT05475.1"/>
    </source>
</evidence>
<dbReference type="RefSeq" id="WP_218933338.1">
    <property type="nucleotide sequence ID" value="NZ_CP036525.1"/>
</dbReference>
<dbReference type="GO" id="GO:0016787">
    <property type="term" value="F:hydrolase activity"/>
    <property type="evidence" value="ECO:0007669"/>
    <property type="project" value="InterPro"/>
</dbReference>
<dbReference type="EMBL" id="CP036525">
    <property type="protein sequence ID" value="QDT05475.1"/>
    <property type="molecule type" value="Genomic_DNA"/>
</dbReference>
<dbReference type="Proteomes" id="UP000318538">
    <property type="component" value="Chromosome"/>
</dbReference>
<dbReference type="Gene3D" id="2.60.120.560">
    <property type="entry name" value="Exo-inulinase, domain 1"/>
    <property type="match status" value="1"/>
</dbReference>